<reference evidence="2" key="1">
    <citation type="submission" date="2013-08" db="EMBL/GenBank/DDBJ databases">
        <authorList>
            <person name="Mendez C."/>
            <person name="Richter M."/>
            <person name="Ferrer M."/>
            <person name="Sanchez J."/>
        </authorList>
    </citation>
    <scope>NUCLEOTIDE SEQUENCE</scope>
</reference>
<proteinExistence type="predicted"/>
<dbReference type="Gene3D" id="3.40.50.300">
    <property type="entry name" value="P-loop containing nucleotide triphosphate hydrolases"/>
    <property type="match status" value="1"/>
</dbReference>
<evidence type="ECO:0000313" key="2">
    <source>
        <dbReference type="EMBL" id="EQD32386.1"/>
    </source>
</evidence>
<comment type="caution">
    <text evidence="2">The sequence shown here is derived from an EMBL/GenBank/DDBJ whole genome shotgun (WGS) entry which is preliminary data.</text>
</comment>
<accession>T0YAY5</accession>
<dbReference type="Pfam" id="PF00005">
    <property type="entry name" value="ABC_tran"/>
    <property type="match status" value="1"/>
</dbReference>
<evidence type="ECO:0000259" key="1">
    <source>
        <dbReference type="Pfam" id="PF00005"/>
    </source>
</evidence>
<organism evidence="2">
    <name type="scientific">mine drainage metagenome</name>
    <dbReference type="NCBI Taxonomy" id="410659"/>
    <lineage>
        <taxon>unclassified sequences</taxon>
        <taxon>metagenomes</taxon>
        <taxon>ecological metagenomes</taxon>
    </lineage>
</organism>
<dbReference type="GO" id="GO:0016887">
    <property type="term" value="F:ATP hydrolysis activity"/>
    <property type="evidence" value="ECO:0007669"/>
    <property type="project" value="InterPro"/>
</dbReference>
<sequence>MSAGTVPISDGAALSVRHLYVRARHRAILTDISIDIPDKEVTAVIGPSGCGKTTFIRSLNRMVETTRGLTVEGSVLYRGQEIYSPSVRPGP</sequence>
<gene>
    <name evidence="2" type="ORF">B1B_17718</name>
</gene>
<feature type="domain" description="ABC transporter" evidence="1">
    <location>
        <begin position="29"/>
        <end position="84"/>
    </location>
</feature>
<dbReference type="InterPro" id="IPR003439">
    <property type="entry name" value="ABC_transporter-like_ATP-bd"/>
</dbReference>
<dbReference type="SUPFAM" id="SSF52540">
    <property type="entry name" value="P-loop containing nucleoside triphosphate hydrolases"/>
    <property type="match status" value="1"/>
</dbReference>
<reference evidence="2" key="2">
    <citation type="journal article" date="2014" name="ISME J.">
        <title>Microbial stratification in low pH oxic and suboxic macroscopic growths along an acid mine drainage.</title>
        <authorList>
            <person name="Mendez-Garcia C."/>
            <person name="Mesa V."/>
            <person name="Sprenger R.R."/>
            <person name="Richter M."/>
            <person name="Diez M.S."/>
            <person name="Solano J."/>
            <person name="Bargiela R."/>
            <person name="Golyshina O.V."/>
            <person name="Manteca A."/>
            <person name="Ramos J.L."/>
            <person name="Gallego J.R."/>
            <person name="Llorente I."/>
            <person name="Martins Dos Santos V.A."/>
            <person name="Jensen O.N."/>
            <person name="Pelaez A.I."/>
            <person name="Sanchez J."/>
            <person name="Ferrer M."/>
        </authorList>
    </citation>
    <scope>NUCLEOTIDE SEQUENCE</scope>
</reference>
<dbReference type="EMBL" id="AUZY01011850">
    <property type="protein sequence ID" value="EQD32386.1"/>
    <property type="molecule type" value="Genomic_DNA"/>
</dbReference>
<feature type="non-terminal residue" evidence="2">
    <location>
        <position position="91"/>
    </location>
</feature>
<protein>
    <submittedName>
        <fullName evidence="2">Phosphate ABC transporter, ATPase subunit</fullName>
    </submittedName>
</protein>
<dbReference type="InterPro" id="IPR027417">
    <property type="entry name" value="P-loop_NTPase"/>
</dbReference>
<name>T0YAY5_9ZZZZ</name>
<dbReference type="GO" id="GO:0005524">
    <property type="term" value="F:ATP binding"/>
    <property type="evidence" value="ECO:0007669"/>
    <property type="project" value="InterPro"/>
</dbReference>
<dbReference type="AlphaFoldDB" id="T0YAY5"/>
<dbReference type="PANTHER" id="PTHR43423">
    <property type="entry name" value="ABC TRANSPORTER I FAMILY MEMBER 17"/>
    <property type="match status" value="1"/>
</dbReference>
<dbReference type="PANTHER" id="PTHR43423:SF1">
    <property type="entry name" value="ABC TRANSPORTER I FAMILY MEMBER 17"/>
    <property type="match status" value="1"/>
</dbReference>